<dbReference type="EMBL" id="JADQAZ010000001">
    <property type="protein sequence ID" value="MBT0956292.1"/>
    <property type="molecule type" value="Genomic_DNA"/>
</dbReference>
<dbReference type="AlphaFoldDB" id="A0AAP2G6Y0"/>
<evidence type="ECO:0008006" key="4">
    <source>
        <dbReference type="Google" id="ProtNLM"/>
    </source>
</evidence>
<reference evidence="2 3" key="1">
    <citation type="journal article" date="2021" name="Arch. Microbiol.">
        <title>Harenicola maris gen. nov., sp. nov. isolated from the Sea of Japan shallow sediments.</title>
        <authorList>
            <person name="Romanenko L.A."/>
            <person name="Kurilenko V.V."/>
            <person name="Chernysheva N.Y."/>
            <person name="Tekutyeva L.A."/>
            <person name="Velansky P.V."/>
            <person name="Svetashev V.I."/>
            <person name="Isaeva M.P."/>
        </authorList>
    </citation>
    <scope>NUCLEOTIDE SEQUENCE [LARGE SCALE GENOMIC DNA]</scope>
    <source>
        <strain evidence="2 3">KMM 3653</strain>
    </source>
</reference>
<proteinExistence type="predicted"/>
<gene>
    <name evidence="2" type="ORF">IV417_02740</name>
</gene>
<dbReference type="RefSeq" id="WP_327792498.1">
    <property type="nucleotide sequence ID" value="NZ_JADQAZ010000001.1"/>
</dbReference>
<dbReference type="Proteomes" id="UP001315686">
    <property type="component" value="Unassembled WGS sequence"/>
</dbReference>
<evidence type="ECO:0000256" key="1">
    <source>
        <dbReference type="SAM" id="SignalP"/>
    </source>
</evidence>
<sequence length="159" mass="16929">MRISAALCAFAVMAGGVSAQTLQPRKGGAYDSYVRSAITCIARDHQSDDGELQCLSAAQEECQMRAGVYEACLEALAKGYEKAFAGVSARLTELGDDAWADILAGQHSAKNCQTEACRAEKTGEGLRNLIIMAKGIEAMRADVMYTPAQWRDVMLGGGT</sequence>
<keyword evidence="3" id="KW-1185">Reference proteome</keyword>
<comment type="caution">
    <text evidence="2">The sequence shown here is derived from an EMBL/GenBank/DDBJ whole genome shotgun (WGS) entry which is preliminary data.</text>
</comment>
<organism evidence="2 3">
    <name type="scientific">Harenicola maris</name>
    <dbReference type="NCBI Taxonomy" id="2841044"/>
    <lineage>
        <taxon>Bacteria</taxon>
        <taxon>Pseudomonadati</taxon>
        <taxon>Pseudomonadota</taxon>
        <taxon>Alphaproteobacteria</taxon>
        <taxon>Rhodobacterales</taxon>
        <taxon>Paracoccaceae</taxon>
        <taxon>Harenicola</taxon>
    </lineage>
</organism>
<protein>
    <recommendedName>
        <fullName evidence="4">Lysozyme inhibitor LprI N-terminal domain-containing protein</fullName>
    </recommendedName>
</protein>
<evidence type="ECO:0000313" key="3">
    <source>
        <dbReference type="Proteomes" id="UP001315686"/>
    </source>
</evidence>
<feature type="signal peptide" evidence="1">
    <location>
        <begin position="1"/>
        <end position="19"/>
    </location>
</feature>
<name>A0AAP2G6Y0_9RHOB</name>
<keyword evidence="1" id="KW-0732">Signal</keyword>
<evidence type="ECO:0000313" key="2">
    <source>
        <dbReference type="EMBL" id="MBT0956292.1"/>
    </source>
</evidence>
<accession>A0AAP2G6Y0</accession>
<feature type="chain" id="PRO_5042910945" description="Lysozyme inhibitor LprI N-terminal domain-containing protein" evidence="1">
    <location>
        <begin position="20"/>
        <end position="159"/>
    </location>
</feature>